<dbReference type="EMBL" id="LCTZ01000002">
    <property type="protein sequence ID" value="KQC29215.1"/>
    <property type="molecule type" value="Genomic_DNA"/>
</dbReference>
<reference evidence="1 2" key="1">
    <citation type="submission" date="2015-04" db="EMBL/GenBank/DDBJ databases">
        <title>Complete genome of flavobacterium.</title>
        <authorList>
            <person name="Kwon Y.M."/>
            <person name="Kim S.-J."/>
        </authorList>
    </citation>
    <scope>NUCLEOTIDE SEQUENCE [LARGE SCALE GENOMIC DNA]</scope>
    <source>
        <strain evidence="1 2">DK169</strain>
    </source>
</reference>
<dbReference type="OrthoDB" id="9809364at2"/>
<organism evidence="1 2">
    <name type="scientific">Flagellimonas eckloniae</name>
    <dbReference type="NCBI Taxonomy" id="346185"/>
    <lineage>
        <taxon>Bacteria</taxon>
        <taxon>Pseudomonadati</taxon>
        <taxon>Bacteroidota</taxon>
        <taxon>Flavobacteriia</taxon>
        <taxon>Flavobacteriales</taxon>
        <taxon>Flavobacteriaceae</taxon>
        <taxon>Flagellimonas</taxon>
    </lineage>
</organism>
<dbReference type="STRING" id="346185.AAY42_04335"/>
<protein>
    <recommendedName>
        <fullName evidence="3">WD40 repeat protein</fullName>
    </recommendedName>
</protein>
<proteinExistence type="predicted"/>
<evidence type="ECO:0000313" key="1">
    <source>
        <dbReference type="EMBL" id="KQC29215.1"/>
    </source>
</evidence>
<accession>A0A0Q1BG14</accession>
<dbReference type="PATRIC" id="fig|1547436.3.peg.909"/>
<evidence type="ECO:0008006" key="3">
    <source>
        <dbReference type="Google" id="ProtNLM"/>
    </source>
</evidence>
<comment type="caution">
    <text evidence="1">The sequence shown here is derived from an EMBL/GenBank/DDBJ whole genome shotgun (WGS) entry which is preliminary data.</text>
</comment>
<dbReference type="Pfam" id="PF07676">
    <property type="entry name" value="PD40"/>
    <property type="match status" value="3"/>
</dbReference>
<dbReference type="Proteomes" id="UP000050827">
    <property type="component" value="Unassembled WGS sequence"/>
</dbReference>
<gene>
    <name evidence="1" type="ORF">AAY42_04335</name>
</gene>
<dbReference type="InterPro" id="IPR011659">
    <property type="entry name" value="WD40"/>
</dbReference>
<name>A0A0Q1BG14_9FLAO</name>
<dbReference type="RefSeq" id="WP_082433321.1">
    <property type="nucleotide sequence ID" value="NZ_LCTZ01000002.1"/>
</dbReference>
<dbReference type="AlphaFoldDB" id="A0A0Q1BG14"/>
<evidence type="ECO:0000313" key="2">
    <source>
        <dbReference type="Proteomes" id="UP000050827"/>
    </source>
</evidence>
<sequence length="313" mass="35443">MRKIIILSLCCISSVFSQKMVKVEPALQILKNFDKVRDFTMNTLGTEAYFTIQSADEAISVICKSHKEDGEWLKPTITSFSGKHKDLEPFLSPNNLRLYFVSTRALNDSISEPKDFDIWYVERVTPTANWSEPINLGVPVNTEHNEFYPAIAKNGNLYFTSDRPDSKGRDDIFFSAYENGIYAPAISLDESINSEGFEYNAYISTDESYLLFGGYNRKDGQGSGDIYISFKNSEGNWSKATPLPQSINSKSMDYCPFVDEKNNILYFTSRRTSNPEKGIKSISALKEFLNSYENGNSRLYKASFNLNAIATKK</sequence>
<keyword evidence="2" id="KW-1185">Reference proteome</keyword>
<dbReference type="SUPFAM" id="SSF82171">
    <property type="entry name" value="DPP6 N-terminal domain-like"/>
    <property type="match status" value="1"/>
</dbReference>